<evidence type="ECO:0000313" key="1">
    <source>
        <dbReference type="EMBL" id="OLA36572.1"/>
    </source>
</evidence>
<dbReference type="Proteomes" id="UP000186777">
    <property type="component" value="Unassembled WGS sequence"/>
</dbReference>
<dbReference type="STRING" id="626940.BHW43_09685"/>
<comment type="caution">
    <text evidence="1">The sequence shown here is derived from an EMBL/GenBank/DDBJ whole genome shotgun (WGS) entry which is preliminary data.</text>
</comment>
<gene>
    <name evidence="1" type="ORF">BHW43_09685</name>
</gene>
<dbReference type="RefSeq" id="WP_303680391.1">
    <property type="nucleotide sequence ID" value="NZ_MNTG01000044.1"/>
</dbReference>
<proteinExistence type="predicted"/>
<reference evidence="1 2" key="1">
    <citation type="journal article" date="2016" name="Nat. Biotechnol.">
        <title>Measurement of bacterial replication rates in microbial communities.</title>
        <authorList>
            <person name="Brown C.T."/>
            <person name="Olm M.R."/>
            <person name="Thomas B.C."/>
            <person name="Banfield J.F."/>
        </authorList>
    </citation>
    <scope>NUCLEOTIDE SEQUENCE [LARGE SCALE GENOMIC DNA]</scope>
    <source>
        <strain evidence="1">46_33</strain>
    </source>
</reference>
<sequence length="102" mass="11603">MYGNYYNPYGATQQMQQRLANLQQQQQMYQQPMPAMMPPAQPNAYQPVQQIKGRPVTSIEEARAAQVDLDGTSTYFPAPAEGKIYEKLIGMDGLPIFRVYQL</sequence>
<dbReference type="EMBL" id="MNTG01000044">
    <property type="protein sequence ID" value="OLA36572.1"/>
    <property type="molecule type" value="Genomic_DNA"/>
</dbReference>
<protein>
    <submittedName>
        <fullName evidence="1">Uncharacterized protein</fullName>
    </submittedName>
</protein>
<dbReference type="AlphaFoldDB" id="A0A1Q6R2F5"/>
<accession>A0A1Q6R2F5</accession>
<organism evidence="1 2">
    <name type="scientific">Phascolarctobacterium succinatutens</name>
    <dbReference type="NCBI Taxonomy" id="626940"/>
    <lineage>
        <taxon>Bacteria</taxon>
        <taxon>Bacillati</taxon>
        <taxon>Bacillota</taxon>
        <taxon>Negativicutes</taxon>
        <taxon>Acidaminococcales</taxon>
        <taxon>Acidaminococcaceae</taxon>
        <taxon>Phascolarctobacterium</taxon>
    </lineage>
</organism>
<evidence type="ECO:0000313" key="2">
    <source>
        <dbReference type="Proteomes" id="UP000186777"/>
    </source>
</evidence>
<name>A0A1Q6R2F5_9FIRM</name>